<gene>
    <name evidence="1" type="ORF">HX827_05135</name>
</gene>
<accession>A0A7K4NUP0</accession>
<dbReference type="EMBL" id="JACASW010000012">
    <property type="protein sequence ID" value="NWK06695.1"/>
    <property type="molecule type" value="Genomic_DNA"/>
</dbReference>
<organism evidence="1 2">
    <name type="scientific">Marine Group I thaumarchaeote</name>
    <dbReference type="NCBI Taxonomy" id="2511932"/>
    <lineage>
        <taxon>Archaea</taxon>
        <taxon>Nitrososphaerota</taxon>
        <taxon>Marine Group I</taxon>
    </lineage>
</organism>
<dbReference type="AlphaFoldDB" id="A0A7K4NUP0"/>
<protein>
    <submittedName>
        <fullName evidence="1">Uncharacterized protein</fullName>
    </submittedName>
</protein>
<comment type="caution">
    <text evidence="1">The sequence shown here is derived from an EMBL/GenBank/DDBJ whole genome shotgun (WGS) entry which is preliminary data.</text>
</comment>
<evidence type="ECO:0000313" key="1">
    <source>
        <dbReference type="EMBL" id="NWK06695.1"/>
    </source>
</evidence>
<evidence type="ECO:0000313" key="2">
    <source>
        <dbReference type="Proteomes" id="UP000534207"/>
    </source>
</evidence>
<sequence length="166" mass="19088">MLCRLCQGEHSEQLWKMHKGTVEMAQSKTQHKKLWTMQIGFGPRCAVLLDNDYESETVIQRHGFLETVVPSGLNPAEHLHPIYMSCTECGLFLGSPEQEYADMLGGMCLKCFRELTDQTAYWYDMPPARKILKEGVRIRMYRDSKGKWHKLYGNFVDDNLGGVVNP</sequence>
<proteinExistence type="predicted"/>
<name>A0A7K4NUP0_9ARCH</name>
<reference evidence="1 2" key="1">
    <citation type="journal article" date="2019" name="Environ. Microbiol.">
        <title>Genomics insights into ecotype formation of ammonia-oxidizing archaea in the deep ocean.</title>
        <authorList>
            <person name="Wang Y."/>
            <person name="Huang J.M."/>
            <person name="Cui G.J."/>
            <person name="Nunoura T."/>
            <person name="Takaki Y."/>
            <person name="Li W.L."/>
            <person name="Li J."/>
            <person name="Gao Z.M."/>
            <person name="Takai K."/>
            <person name="Zhang A.Q."/>
            <person name="Stepanauskas R."/>
        </authorList>
    </citation>
    <scope>NUCLEOTIDE SEQUENCE [LARGE SCALE GENOMIC DNA]</scope>
    <source>
        <strain evidence="1 2">G13</strain>
    </source>
</reference>
<dbReference type="Proteomes" id="UP000534207">
    <property type="component" value="Unassembled WGS sequence"/>
</dbReference>